<organism evidence="1 2">
    <name type="scientific">Rhizopus azygosporus</name>
    <name type="common">Rhizopus microsporus var. azygosporus</name>
    <dbReference type="NCBI Taxonomy" id="86630"/>
    <lineage>
        <taxon>Eukaryota</taxon>
        <taxon>Fungi</taxon>
        <taxon>Fungi incertae sedis</taxon>
        <taxon>Mucoromycota</taxon>
        <taxon>Mucoromycotina</taxon>
        <taxon>Mucoromycetes</taxon>
        <taxon>Mucorales</taxon>
        <taxon>Mucorineae</taxon>
        <taxon>Rhizopodaceae</taxon>
        <taxon>Rhizopus</taxon>
    </lineage>
</organism>
<dbReference type="Proteomes" id="UP000252139">
    <property type="component" value="Unassembled WGS sequence"/>
</dbReference>
<name>A0A367JSP7_RHIAZ</name>
<comment type="caution">
    <text evidence="1">The sequence shown here is derived from an EMBL/GenBank/DDBJ whole genome shotgun (WGS) entry which is preliminary data.</text>
</comment>
<sequence>MASSPMFSQIPLSTDPAALKGAVDLMTFILKGLPFSQAVNGPSNNVAFMAIKEFIYMMSQNISKLYNLTIN</sequence>
<evidence type="ECO:0000313" key="1">
    <source>
        <dbReference type="EMBL" id="RCH92711.1"/>
    </source>
</evidence>
<reference evidence="1 2" key="1">
    <citation type="journal article" date="2018" name="G3 (Bethesda)">
        <title>Phylogenetic and Phylogenomic Definition of Rhizopus Species.</title>
        <authorList>
            <person name="Gryganskyi A.P."/>
            <person name="Golan J."/>
            <person name="Dolatabadi S."/>
            <person name="Mondo S."/>
            <person name="Robb S."/>
            <person name="Idnurm A."/>
            <person name="Muszewska A."/>
            <person name="Steczkiewicz K."/>
            <person name="Masonjones S."/>
            <person name="Liao H.L."/>
            <person name="Gajdeczka M.T."/>
            <person name="Anike F."/>
            <person name="Vuek A."/>
            <person name="Anishchenko I.M."/>
            <person name="Voigt K."/>
            <person name="de Hoog G.S."/>
            <person name="Smith M.E."/>
            <person name="Heitman J."/>
            <person name="Vilgalys R."/>
            <person name="Stajich J.E."/>
        </authorList>
    </citation>
    <scope>NUCLEOTIDE SEQUENCE [LARGE SCALE GENOMIC DNA]</scope>
    <source>
        <strain evidence="1 2">CBS 357.93</strain>
    </source>
</reference>
<gene>
    <name evidence="1" type="ORF">CU097_013661</name>
</gene>
<evidence type="ECO:0000313" key="2">
    <source>
        <dbReference type="Proteomes" id="UP000252139"/>
    </source>
</evidence>
<keyword evidence="2" id="KW-1185">Reference proteome</keyword>
<dbReference type="AlphaFoldDB" id="A0A367JSP7"/>
<accession>A0A367JSP7</accession>
<proteinExistence type="predicted"/>
<protein>
    <submittedName>
        <fullName evidence="1">Uncharacterized protein</fullName>
    </submittedName>
</protein>
<dbReference type="EMBL" id="PJQL01000790">
    <property type="protein sequence ID" value="RCH92711.1"/>
    <property type="molecule type" value="Genomic_DNA"/>
</dbReference>